<accession>K0SVH4</accession>
<dbReference type="GO" id="GO:0004197">
    <property type="term" value="F:cysteine-type endopeptidase activity"/>
    <property type="evidence" value="ECO:0007669"/>
    <property type="project" value="InterPro"/>
</dbReference>
<dbReference type="EMBL" id="AGNL01016574">
    <property type="protein sequence ID" value="EJK65006.1"/>
    <property type="molecule type" value="Genomic_DNA"/>
</dbReference>
<dbReference type="InterPro" id="IPR029030">
    <property type="entry name" value="Caspase-like_dom_sf"/>
</dbReference>
<dbReference type="MEROPS" id="C14.045"/>
<name>K0SVH4_THAOC</name>
<gene>
    <name evidence="3" type="ORF">THAOC_14202</name>
</gene>
<dbReference type="SUPFAM" id="SSF52129">
    <property type="entry name" value="Caspase-like"/>
    <property type="match status" value="1"/>
</dbReference>
<dbReference type="InterPro" id="IPR011600">
    <property type="entry name" value="Pept_C14_caspase"/>
</dbReference>
<evidence type="ECO:0000313" key="3">
    <source>
        <dbReference type="EMBL" id="EJK65006.1"/>
    </source>
</evidence>
<dbReference type="GO" id="GO:0006508">
    <property type="term" value="P:proteolysis"/>
    <property type="evidence" value="ECO:0007669"/>
    <property type="project" value="InterPro"/>
</dbReference>
<dbReference type="OMA" id="WIVKESM"/>
<dbReference type="AlphaFoldDB" id="K0SVH4"/>
<comment type="similarity">
    <text evidence="1">Belongs to the peptidase C14B family.</text>
</comment>
<organism evidence="3 4">
    <name type="scientific">Thalassiosira oceanica</name>
    <name type="common">Marine diatom</name>
    <dbReference type="NCBI Taxonomy" id="159749"/>
    <lineage>
        <taxon>Eukaryota</taxon>
        <taxon>Sar</taxon>
        <taxon>Stramenopiles</taxon>
        <taxon>Ochrophyta</taxon>
        <taxon>Bacillariophyta</taxon>
        <taxon>Coscinodiscophyceae</taxon>
        <taxon>Thalassiosirophycidae</taxon>
        <taxon>Thalassiosirales</taxon>
        <taxon>Thalassiosiraceae</taxon>
        <taxon>Thalassiosira</taxon>
    </lineage>
</organism>
<feature type="domain" description="Peptidase C14 caspase" evidence="2">
    <location>
        <begin position="32"/>
        <end position="154"/>
    </location>
</feature>
<evidence type="ECO:0000259" key="2">
    <source>
        <dbReference type="Pfam" id="PF00656"/>
    </source>
</evidence>
<dbReference type="InterPro" id="IPR050452">
    <property type="entry name" value="Metacaspase"/>
</dbReference>
<evidence type="ECO:0000313" key="4">
    <source>
        <dbReference type="Proteomes" id="UP000266841"/>
    </source>
</evidence>
<evidence type="ECO:0000256" key="1">
    <source>
        <dbReference type="ARBA" id="ARBA00009005"/>
    </source>
</evidence>
<sequence>MISGCHDAQTSADVANLSSQFKLPNPAVNNTKRAVLIGINYTGTPGELRGCHNDCLNVARFLREQGFRDENVTMLLDDNKHRSPTKAAILSAYKKLVRESKPGDVVFCHYSGHGGRLPDDNGDEDDGWDETLIPVDFKTAGQIRDDDLFKFLVHPMPANVTMTCLSK</sequence>
<dbReference type="eggNOG" id="KOG1546">
    <property type="taxonomic scope" value="Eukaryota"/>
</dbReference>
<dbReference type="Pfam" id="PF00656">
    <property type="entry name" value="Peptidase_C14"/>
    <property type="match status" value="1"/>
</dbReference>
<keyword evidence="4" id="KW-1185">Reference proteome</keyword>
<protein>
    <recommendedName>
        <fullName evidence="2">Peptidase C14 caspase domain-containing protein</fullName>
    </recommendedName>
</protein>
<dbReference type="PANTHER" id="PTHR48104">
    <property type="entry name" value="METACASPASE-4"/>
    <property type="match status" value="1"/>
</dbReference>
<reference evidence="3 4" key="1">
    <citation type="journal article" date="2012" name="Genome Biol.">
        <title>Genome and low-iron response of an oceanic diatom adapted to chronic iron limitation.</title>
        <authorList>
            <person name="Lommer M."/>
            <person name="Specht M."/>
            <person name="Roy A.S."/>
            <person name="Kraemer L."/>
            <person name="Andreson R."/>
            <person name="Gutowska M.A."/>
            <person name="Wolf J."/>
            <person name="Bergner S.V."/>
            <person name="Schilhabel M.B."/>
            <person name="Klostermeier U.C."/>
            <person name="Beiko R.G."/>
            <person name="Rosenstiel P."/>
            <person name="Hippler M."/>
            <person name="Laroche J."/>
        </authorList>
    </citation>
    <scope>NUCLEOTIDE SEQUENCE [LARGE SCALE GENOMIC DNA]</scope>
    <source>
        <strain evidence="3 4">CCMP1005</strain>
    </source>
</reference>
<dbReference type="Gene3D" id="3.40.50.12660">
    <property type="match status" value="1"/>
</dbReference>
<dbReference type="GO" id="GO:0005737">
    <property type="term" value="C:cytoplasm"/>
    <property type="evidence" value="ECO:0007669"/>
    <property type="project" value="TreeGrafter"/>
</dbReference>
<dbReference type="Proteomes" id="UP000266841">
    <property type="component" value="Unassembled WGS sequence"/>
</dbReference>
<dbReference type="PANTHER" id="PTHR48104:SF30">
    <property type="entry name" value="METACASPASE-1"/>
    <property type="match status" value="1"/>
</dbReference>
<proteinExistence type="inferred from homology"/>
<dbReference type="OrthoDB" id="3223806at2759"/>
<comment type="caution">
    <text evidence="3">The sequence shown here is derived from an EMBL/GenBank/DDBJ whole genome shotgun (WGS) entry which is preliminary data.</text>
</comment>